<dbReference type="NCBIfam" id="NF005574">
    <property type="entry name" value="PRK07259.1"/>
    <property type="match status" value="1"/>
</dbReference>
<dbReference type="PANTHER" id="PTHR48109:SF1">
    <property type="entry name" value="DIHYDROOROTATE DEHYDROGENASE (FUMARATE)"/>
    <property type="match status" value="1"/>
</dbReference>
<feature type="binding site" evidence="9">
    <location>
        <begin position="76"/>
        <end position="80"/>
    </location>
    <ligand>
        <name>substrate</name>
    </ligand>
</feature>
<evidence type="ECO:0000256" key="5">
    <source>
        <dbReference type="ARBA" id="ARBA00022630"/>
    </source>
</evidence>
<dbReference type="UniPathway" id="UPA00070"/>
<feature type="binding site" evidence="9">
    <location>
        <begin position="52"/>
        <end position="53"/>
    </location>
    <ligand>
        <name>FMN</name>
        <dbReference type="ChEBI" id="CHEBI:58210"/>
    </ligand>
</feature>
<dbReference type="SUPFAM" id="SSF51395">
    <property type="entry name" value="FMN-linked oxidoreductases"/>
    <property type="match status" value="1"/>
</dbReference>
<keyword evidence="6 9" id="KW-0288">FMN</keyword>
<dbReference type="GO" id="GO:0005737">
    <property type="term" value="C:cytoplasm"/>
    <property type="evidence" value="ECO:0007669"/>
    <property type="project" value="UniProtKB-SubCell"/>
</dbReference>
<keyword evidence="5 9" id="KW-0285">Flavoprotein</keyword>
<feature type="binding site" evidence="9">
    <location>
        <begin position="272"/>
        <end position="273"/>
    </location>
    <ligand>
        <name>FMN</name>
        <dbReference type="ChEBI" id="CHEBI:58210"/>
    </ligand>
</feature>
<evidence type="ECO:0000256" key="8">
    <source>
        <dbReference type="ARBA" id="ARBA00023002"/>
    </source>
</evidence>
<feature type="active site" description="Nucleophile" evidence="9">
    <location>
        <position position="137"/>
    </location>
</feature>
<feature type="binding site" evidence="9">
    <location>
        <position position="28"/>
    </location>
    <ligand>
        <name>FMN</name>
        <dbReference type="ChEBI" id="CHEBI:58210"/>
    </ligand>
</feature>
<evidence type="ECO:0000256" key="1">
    <source>
        <dbReference type="ARBA" id="ARBA00004496"/>
    </source>
</evidence>
<feature type="binding site" evidence="9">
    <location>
        <position position="134"/>
    </location>
    <ligand>
        <name>FMN</name>
        <dbReference type="ChEBI" id="CHEBI:58210"/>
    </ligand>
</feature>
<dbReference type="InterPro" id="IPR049622">
    <property type="entry name" value="Dihydroorotate_DH_I"/>
</dbReference>
<keyword evidence="4 9" id="KW-0963">Cytoplasm</keyword>
<dbReference type="EC" id="1.3.-.-" evidence="9"/>
<feature type="binding site" evidence="9">
    <location>
        <begin position="199"/>
        <end position="200"/>
    </location>
    <ligand>
        <name>substrate</name>
    </ligand>
</feature>
<evidence type="ECO:0000313" key="11">
    <source>
        <dbReference type="EMBL" id="AKJ65287.1"/>
    </source>
</evidence>
<keyword evidence="12" id="KW-1185">Reference proteome</keyword>
<feature type="binding site" evidence="9">
    <location>
        <position position="134"/>
    </location>
    <ligand>
        <name>substrate</name>
    </ligand>
</feature>
<name>A0A0G3EIM3_9BACT</name>
<comment type="function">
    <text evidence="9">Catalyzes the conversion of dihydroorotate to orotate.</text>
</comment>
<dbReference type="GO" id="GO:0004152">
    <property type="term" value="F:dihydroorotate dehydrogenase activity"/>
    <property type="evidence" value="ECO:0007669"/>
    <property type="project" value="UniProtKB-UniRule"/>
</dbReference>
<dbReference type="PIRSF" id="PIRSF000164">
    <property type="entry name" value="DHO_oxidase"/>
    <property type="match status" value="1"/>
</dbReference>
<dbReference type="PATRIC" id="fig|1609981.3.peg.2135"/>
<dbReference type="RefSeq" id="WP_052882534.1">
    <property type="nucleotide sequence ID" value="NZ_CP010904.1"/>
</dbReference>
<dbReference type="HAMAP" id="MF_00224">
    <property type="entry name" value="DHO_dh_type1"/>
    <property type="match status" value="1"/>
</dbReference>
<comment type="caution">
    <text evidence="9">Lacks conserved residue(s) required for the propagation of feature annotation.</text>
</comment>
<organism evidence="11 12">
    <name type="scientific">Kiritimatiella glycovorans</name>
    <dbReference type="NCBI Taxonomy" id="1307763"/>
    <lineage>
        <taxon>Bacteria</taxon>
        <taxon>Pseudomonadati</taxon>
        <taxon>Kiritimatiellota</taxon>
        <taxon>Kiritimatiellia</taxon>
        <taxon>Kiritimatiellales</taxon>
        <taxon>Kiritimatiellaceae</taxon>
        <taxon>Kiritimatiella</taxon>
    </lineage>
</organism>
<dbReference type="NCBIfam" id="TIGR01037">
    <property type="entry name" value="pyrD_sub1_fam"/>
    <property type="match status" value="1"/>
</dbReference>
<evidence type="ECO:0000256" key="6">
    <source>
        <dbReference type="ARBA" id="ARBA00022643"/>
    </source>
</evidence>
<dbReference type="FunFam" id="3.20.20.70:FF:000027">
    <property type="entry name" value="Dihydropyrimidine dehydrogenase [NADP(+)]"/>
    <property type="match status" value="1"/>
</dbReference>
<keyword evidence="8 9" id="KW-0560">Oxidoreductase</keyword>
<dbReference type="Pfam" id="PF01180">
    <property type="entry name" value="DHO_dh"/>
    <property type="match status" value="1"/>
</dbReference>
<dbReference type="GO" id="GO:0006207">
    <property type="term" value="P:'de novo' pyrimidine nucleobase biosynthetic process"/>
    <property type="evidence" value="ECO:0007669"/>
    <property type="project" value="TreeGrafter"/>
</dbReference>
<feature type="binding site" evidence="9">
    <location>
        <position position="52"/>
    </location>
    <ligand>
        <name>substrate</name>
    </ligand>
</feature>
<dbReference type="Gene3D" id="3.20.20.70">
    <property type="entry name" value="Aldolase class I"/>
    <property type="match status" value="1"/>
</dbReference>
<dbReference type="GO" id="GO:0044205">
    <property type="term" value="P:'de novo' UMP biosynthetic process"/>
    <property type="evidence" value="ECO:0007669"/>
    <property type="project" value="UniProtKB-UniRule"/>
</dbReference>
<comment type="pathway">
    <text evidence="2 9">Pyrimidine metabolism; UMP biosynthesis via de novo pathway.</text>
</comment>
<sequence>MTHPAGKEPDLRVDMGGFEMPNPVAVASGTFGYGSEYAELIDLNHLGAIVVKGLRETPWIGNPPPRTHEVRSGMLNAIGLPGPGVERFLRDHLPFLNRYQVPVIVNLWGLDAEEYGRIAEQLDDVEGIDALELNVSCPNVKAGGVAFGTDPKLFAAVLDAVRPKTRKPLMPKLAPHVPDIGVFARAAQEHGADAISVMNTLPAMAIDIESRRPVLSNRHGGLSGPAIHPVAVKLVHDASRAVSIPVMGMGGVTCPEDALELLIAGASSVAVGTANFTDPGTAERVVAGIRDYLMRHDMKSVSELTLAE</sequence>
<feature type="binding site" evidence="9">
    <location>
        <position position="106"/>
    </location>
    <ligand>
        <name>FMN</name>
        <dbReference type="ChEBI" id="CHEBI:58210"/>
    </ligand>
</feature>
<dbReference type="EMBL" id="CP010904">
    <property type="protein sequence ID" value="AKJ65287.1"/>
    <property type="molecule type" value="Genomic_DNA"/>
</dbReference>
<comment type="cofactor">
    <cofactor evidence="9">
        <name>FMN</name>
        <dbReference type="ChEBI" id="CHEBI:58210"/>
    </cofactor>
    <text evidence="9">Binds 1 FMN per subunit.</text>
</comment>
<dbReference type="InterPro" id="IPR005720">
    <property type="entry name" value="Dihydroorotate_DH_cat"/>
</dbReference>
<comment type="subcellular location">
    <subcellularLocation>
        <location evidence="1 9">Cytoplasm</location>
    </subcellularLocation>
</comment>
<dbReference type="InterPro" id="IPR033888">
    <property type="entry name" value="DHOD_1B"/>
</dbReference>
<keyword evidence="7 9" id="KW-0665">Pyrimidine biosynthesis</keyword>
<reference evidence="12" key="1">
    <citation type="submission" date="2015-02" db="EMBL/GenBank/DDBJ databases">
        <title>Description and complete genome sequence of the first cultured representative of the subdivision 5 of the Verrucomicrobia phylum.</title>
        <authorList>
            <person name="Spring S."/>
            <person name="Bunk B."/>
            <person name="Sproer C."/>
            <person name="Klenk H.-P."/>
        </authorList>
    </citation>
    <scope>NUCLEOTIDE SEQUENCE [LARGE SCALE GENOMIC DNA]</scope>
    <source>
        <strain evidence="12">L21-Fru-AB</strain>
    </source>
</reference>
<dbReference type="CDD" id="cd04740">
    <property type="entry name" value="DHOD_1B_like"/>
    <property type="match status" value="1"/>
</dbReference>
<feature type="binding site" evidence="9">
    <location>
        <position position="224"/>
    </location>
    <ligand>
        <name>FMN</name>
        <dbReference type="ChEBI" id="CHEBI:58210"/>
    </ligand>
</feature>
<gene>
    <name evidence="11" type="primary">pyrD_2</name>
    <name evidence="9" type="synonym">pyrD</name>
    <name evidence="11" type="ORF">L21SP4_02054</name>
</gene>
<dbReference type="KEGG" id="vbl:L21SP4_02054"/>
<dbReference type="STRING" id="1307763.L21SP4_02054"/>
<dbReference type="OrthoDB" id="9794954at2"/>
<evidence type="ECO:0000256" key="7">
    <source>
        <dbReference type="ARBA" id="ARBA00022975"/>
    </source>
</evidence>
<feature type="binding site" evidence="9">
    <location>
        <position position="172"/>
    </location>
    <ligand>
        <name>FMN</name>
        <dbReference type="ChEBI" id="CHEBI:58210"/>
    </ligand>
</feature>
<protein>
    <recommendedName>
        <fullName evidence="9">Dihydroorotate dehydrogenase</fullName>
        <shortName evidence="9">DHOD</shortName>
        <shortName evidence="9">DHODase</shortName>
        <shortName evidence="9">DHOdehase</shortName>
        <ecNumber evidence="9">1.3.-.-</ecNumber>
    </recommendedName>
</protein>
<evidence type="ECO:0000256" key="2">
    <source>
        <dbReference type="ARBA" id="ARBA00004725"/>
    </source>
</evidence>
<dbReference type="InterPro" id="IPR024920">
    <property type="entry name" value="Dihydroorotate_DH_1"/>
</dbReference>
<dbReference type="Proteomes" id="UP000035268">
    <property type="component" value="Chromosome"/>
</dbReference>
<dbReference type="InterPro" id="IPR012135">
    <property type="entry name" value="Dihydroorotate_DH_1_2"/>
</dbReference>
<evidence type="ECO:0000256" key="9">
    <source>
        <dbReference type="HAMAP-Rule" id="MF_00224"/>
    </source>
</evidence>
<feature type="domain" description="Dihydroorotate dehydrogenase catalytic" evidence="10">
    <location>
        <begin position="11"/>
        <end position="292"/>
    </location>
</feature>
<evidence type="ECO:0000256" key="4">
    <source>
        <dbReference type="ARBA" id="ARBA00022490"/>
    </source>
</evidence>
<comment type="catalytic activity">
    <reaction evidence="9">
        <text>(S)-dihydroorotate + A = orotate + AH2</text>
        <dbReference type="Rhea" id="RHEA:18073"/>
        <dbReference type="ChEBI" id="CHEBI:13193"/>
        <dbReference type="ChEBI" id="CHEBI:17499"/>
        <dbReference type="ChEBI" id="CHEBI:30839"/>
        <dbReference type="ChEBI" id="CHEBI:30864"/>
    </reaction>
</comment>
<reference evidence="11 12" key="2">
    <citation type="journal article" date="2016" name="ISME J.">
        <title>Characterization of the first cultured representative of Verrucomicrobia subdivision 5 indicates the proposal of a novel phylum.</title>
        <authorList>
            <person name="Spring S."/>
            <person name="Bunk B."/>
            <person name="Sproer C."/>
            <person name="Schumann P."/>
            <person name="Rohde M."/>
            <person name="Tindall B.J."/>
            <person name="Klenk H.P."/>
        </authorList>
    </citation>
    <scope>NUCLEOTIDE SEQUENCE [LARGE SCALE GENOMIC DNA]</scope>
    <source>
        <strain evidence="11 12">L21-Fru-AB</strain>
    </source>
</reference>
<evidence type="ECO:0000313" key="12">
    <source>
        <dbReference type="Proteomes" id="UP000035268"/>
    </source>
</evidence>
<dbReference type="InterPro" id="IPR013785">
    <property type="entry name" value="Aldolase_TIM"/>
</dbReference>
<dbReference type="PANTHER" id="PTHR48109">
    <property type="entry name" value="DIHYDROOROTATE DEHYDROGENASE (QUINONE), MITOCHONDRIAL-RELATED"/>
    <property type="match status" value="1"/>
</dbReference>
<accession>A0A0G3EIM3</accession>
<dbReference type="InterPro" id="IPR050074">
    <property type="entry name" value="DHO_dehydrogenase"/>
</dbReference>
<dbReference type="AlphaFoldDB" id="A0A0G3EIM3"/>
<feature type="binding site" evidence="9">
    <location>
        <begin position="250"/>
        <end position="251"/>
    </location>
    <ligand>
        <name>FMN</name>
        <dbReference type="ChEBI" id="CHEBI:58210"/>
    </ligand>
</feature>
<proteinExistence type="inferred from homology"/>
<comment type="similarity">
    <text evidence="3 9">Belongs to the dihydroorotate dehydrogenase family. Type 1 subfamily.</text>
</comment>
<evidence type="ECO:0000256" key="3">
    <source>
        <dbReference type="ARBA" id="ARBA00008008"/>
    </source>
</evidence>
<evidence type="ECO:0000259" key="10">
    <source>
        <dbReference type="Pfam" id="PF01180"/>
    </source>
</evidence>